<comment type="caution">
    <text evidence="2">The sequence shown here is derived from an EMBL/GenBank/DDBJ whole genome shotgun (WGS) entry which is preliminary data.</text>
</comment>
<evidence type="ECO:0000313" key="3">
    <source>
        <dbReference type="Proteomes" id="UP001244552"/>
    </source>
</evidence>
<organism evidence="2 3">
    <name type="scientific">Azospirillum picis</name>
    <dbReference type="NCBI Taxonomy" id="488438"/>
    <lineage>
        <taxon>Bacteria</taxon>
        <taxon>Pseudomonadati</taxon>
        <taxon>Pseudomonadota</taxon>
        <taxon>Alphaproteobacteria</taxon>
        <taxon>Rhodospirillales</taxon>
        <taxon>Azospirillaceae</taxon>
        <taxon>Azospirillum</taxon>
    </lineage>
</organism>
<evidence type="ECO:0000313" key="2">
    <source>
        <dbReference type="EMBL" id="MDQ0537345.1"/>
    </source>
</evidence>
<dbReference type="EMBL" id="JAUSVU010000044">
    <property type="protein sequence ID" value="MDQ0537345.1"/>
    <property type="molecule type" value="Genomic_DNA"/>
</dbReference>
<feature type="region of interest" description="Disordered" evidence="1">
    <location>
        <begin position="50"/>
        <end position="75"/>
    </location>
</feature>
<sequence>MADDNRPNLPRDLNSQDLAEMTKAYLEKGGTIVRCPPGASENVVYRRGSFRRRNDGEAKPQVPAPSVPAQAKPEG</sequence>
<proteinExistence type="predicted"/>
<gene>
    <name evidence="2" type="ORF">QO018_006247</name>
</gene>
<accession>A0ABU0MV53</accession>
<dbReference type="Proteomes" id="UP001244552">
    <property type="component" value="Unassembled WGS sequence"/>
</dbReference>
<keyword evidence="3" id="KW-1185">Reference proteome</keyword>
<reference evidence="2 3" key="1">
    <citation type="submission" date="2023-07" db="EMBL/GenBank/DDBJ databases">
        <title>Genomic Encyclopedia of Type Strains, Phase IV (KMG-IV): sequencing the most valuable type-strain genomes for metagenomic binning, comparative biology and taxonomic classification.</title>
        <authorList>
            <person name="Goeker M."/>
        </authorList>
    </citation>
    <scope>NUCLEOTIDE SEQUENCE [LARGE SCALE GENOMIC DNA]</scope>
    <source>
        <strain evidence="2 3">DSM 19922</strain>
    </source>
</reference>
<evidence type="ECO:0000256" key="1">
    <source>
        <dbReference type="SAM" id="MobiDB-lite"/>
    </source>
</evidence>
<protein>
    <submittedName>
        <fullName evidence="2">Uncharacterized protein</fullName>
    </submittedName>
</protein>
<name>A0ABU0MV53_9PROT</name>
<dbReference type="RefSeq" id="WP_209991104.1">
    <property type="nucleotide sequence ID" value="NZ_JAGINO010000041.1"/>
</dbReference>